<accession>A0ACB7TBG7</accession>
<evidence type="ECO:0000313" key="2">
    <source>
        <dbReference type="Proteomes" id="UP000821845"/>
    </source>
</evidence>
<protein>
    <submittedName>
        <fullName evidence="1">Uncharacterized protein</fullName>
    </submittedName>
</protein>
<gene>
    <name evidence="1" type="ORF">HPB50_002750</name>
</gene>
<reference evidence="1" key="1">
    <citation type="submission" date="2020-05" db="EMBL/GenBank/DDBJ databases">
        <title>Large-scale comparative analyses of tick genomes elucidate their genetic diversity and vector capacities.</title>
        <authorList>
            <person name="Jia N."/>
            <person name="Wang J."/>
            <person name="Shi W."/>
            <person name="Du L."/>
            <person name="Sun Y."/>
            <person name="Zhan W."/>
            <person name="Jiang J."/>
            <person name="Wang Q."/>
            <person name="Zhang B."/>
            <person name="Ji P."/>
            <person name="Sakyi L.B."/>
            <person name="Cui X."/>
            <person name="Yuan T."/>
            <person name="Jiang B."/>
            <person name="Yang W."/>
            <person name="Lam T.T.-Y."/>
            <person name="Chang Q."/>
            <person name="Ding S."/>
            <person name="Wang X."/>
            <person name="Zhu J."/>
            <person name="Ruan X."/>
            <person name="Zhao L."/>
            <person name="Wei J."/>
            <person name="Que T."/>
            <person name="Du C."/>
            <person name="Cheng J."/>
            <person name="Dai P."/>
            <person name="Han X."/>
            <person name="Huang E."/>
            <person name="Gao Y."/>
            <person name="Liu J."/>
            <person name="Shao H."/>
            <person name="Ye R."/>
            <person name="Li L."/>
            <person name="Wei W."/>
            <person name="Wang X."/>
            <person name="Wang C."/>
            <person name="Yang T."/>
            <person name="Huo Q."/>
            <person name="Li W."/>
            <person name="Guo W."/>
            <person name="Chen H."/>
            <person name="Zhou L."/>
            <person name="Ni X."/>
            <person name="Tian J."/>
            <person name="Zhou Y."/>
            <person name="Sheng Y."/>
            <person name="Liu T."/>
            <person name="Pan Y."/>
            <person name="Xia L."/>
            <person name="Li J."/>
            <person name="Zhao F."/>
            <person name="Cao W."/>
        </authorList>
    </citation>
    <scope>NUCLEOTIDE SEQUENCE</scope>
    <source>
        <strain evidence="1">Hyas-2018</strain>
    </source>
</reference>
<keyword evidence="2" id="KW-1185">Reference proteome</keyword>
<sequence>MTSVTSESKERMPTEEMALARPRTASNYRDVMDNMLTEPTEAVPPSLTTTQSTQQGPFRSKFMNDIRTMIKTLMSTRGAEMMRNLLQADISTDCTFGLLHFTRAIQDLEPWAIRLIDATGKYPTGLLQANFADLGAYDECVETVVRDEYGTTKVRGQYCDVHLLVNDEEMLNGSLVQAVIYYHKRVARFIPSITSGSLPGLRIGVCVIDACDEQDLAKIGRTLIGPTFNITVKDCVTNERGGINNVQVAIM</sequence>
<dbReference type="Proteomes" id="UP000821845">
    <property type="component" value="Chromosome 1"/>
</dbReference>
<evidence type="ECO:0000313" key="1">
    <source>
        <dbReference type="EMBL" id="KAH6944360.1"/>
    </source>
</evidence>
<comment type="caution">
    <text evidence="1">The sequence shown here is derived from an EMBL/GenBank/DDBJ whole genome shotgun (WGS) entry which is preliminary data.</text>
</comment>
<proteinExistence type="predicted"/>
<name>A0ACB7TBG7_HYAAI</name>
<organism evidence="1 2">
    <name type="scientific">Hyalomma asiaticum</name>
    <name type="common">Tick</name>
    <dbReference type="NCBI Taxonomy" id="266040"/>
    <lineage>
        <taxon>Eukaryota</taxon>
        <taxon>Metazoa</taxon>
        <taxon>Ecdysozoa</taxon>
        <taxon>Arthropoda</taxon>
        <taxon>Chelicerata</taxon>
        <taxon>Arachnida</taxon>
        <taxon>Acari</taxon>
        <taxon>Parasitiformes</taxon>
        <taxon>Ixodida</taxon>
        <taxon>Ixodoidea</taxon>
        <taxon>Ixodidae</taxon>
        <taxon>Hyalomminae</taxon>
        <taxon>Hyalomma</taxon>
    </lineage>
</organism>
<dbReference type="EMBL" id="CM023481">
    <property type="protein sequence ID" value="KAH6944360.1"/>
    <property type="molecule type" value="Genomic_DNA"/>
</dbReference>